<dbReference type="Gene3D" id="2.60.40.1280">
    <property type="match status" value="1"/>
</dbReference>
<dbReference type="InterPro" id="IPR011252">
    <property type="entry name" value="Fibrogen-bd_dom1"/>
</dbReference>
<dbReference type="InterPro" id="IPR026466">
    <property type="entry name" value="Fim_isopep_form_D2_dom"/>
</dbReference>
<sequence>MKSPSIRGRFLAIATTGLLVTSAAVAAITAAPANAASLDSTSPVTAVTLESPYGGTPSRQGPVVSIKAGFDIMLPNPGDTFTVKVPAEFTALIGKAGNVLLSDGTVVGTVALDSADASGSTAIITLGAVVANYTELKGDLHFGATFKDPSTIPVAGMAYSGTVQAGSRSFPVSIPFTASGNLSNFTYGNYWTTPVGDNGGSQSNAFVANTTATYNAADSLNNSMIFDIVSKTTPDQLSGLIGSGGIGTVPSHGGITGDCTSIKVYSLPALVPNPTFPITNGTPLTVGTDYTIDCNAQSPAGTPSGTLDAFRINILHPVNGQSYGVTATFATAGRGSALPVLSSTGPGYYYFTGSLIYDGRLLTDPANSKKYTHAGGNAGINIVDPVGAATAVVATPGLTVTKTADPANAKVKPGQKINYTITAKNTGNIDLSTATITDDLSGVLGAATVDAGSIAASAGTATLSGGKLSWTGPVAVGATVTISYSVTVNQNASNGATVKNQVSGQGAGVRGGSSKAPSVSTSNIVSAPATPPVVTPSQEPSTTPAIVPQGNTDEAQPMVDAGTVGQSTSPNPWIVGGGIVGVILALLGLALAAAKLRTRRQH</sequence>
<dbReference type="NCBIfam" id="TIGR04226">
    <property type="entry name" value="RrgB_K2N_iso_D2"/>
    <property type="match status" value="1"/>
</dbReference>
<keyword evidence="7" id="KW-1133">Transmembrane helix</keyword>
<comment type="subcellular location">
    <subcellularLocation>
        <location evidence="1">Secreted</location>
        <location evidence="1">Cell wall</location>
        <topology evidence="1">Peptidoglycan-anchor</topology>
    </subcellularLocation>
</comment>
<dbReference type="InterPro" id="IPR041171">
    <property type="entry name" value="SDR_Ig"/>
</dbReference>
<organism evidence="11 12">
    <name type="scientific">Psychromicrobium silvestre</name>
    <dbReference type="NCBI Taxonomy" id="1645614"/>
    <lineage>
        <taxon>Bacteria</taxon>
        <taxon>Bacillati</taxon>
        <taxon>Actinomycetota</taxon>
        <taxon>Actinomycetes</taxon>
        <taxon>Micrococcales</taxon>
        <taxon>Micrococcaceae</taxon>
        <taxon>Psychromicrobium</taxon>
    </lineage>
</organism>
<keyword evidence="4 8" id="KW-0732">Signal</keyword>
<feature type="domain" description="DUF7927" evidence="10">
    <location>
        <begin position="398"/>
        <end position="507"/>
    </location>
</feature>
<dbReference type="NCBIfam" id="TIGR01451">
    <property type="entry name" value="B_ant_repeat"/>
    <property type="match status" value="1"/>
</dbReference>
<keyword evidence="2" id="KW-0134">Cell wall</keyword>
<dbReference type="AlphaFoldDB" id="A0A7Y9S8E1"/>
<feature type="domain" description="SDR-like Ig" evidence="9">
    <location>
        <begin position="66"/>
        <end position="147"/>
    </location>
</feature>
<dbReference type="GO" id="GO:0007155">
    <property type="term" value="P:cell adhesion"/>
    <property type="evidence" value="ECO:0007669"/>
    <property type="project" value="InterPro"/>
</dbReference>
<dbReference type="RefSeq" id="WP_179390027.1">
    <property type="nucleotide sequence ID" value="NZ_JACBYQ010000002.1"/>
</dbReference>
<evidence type="ECO:0000256" key="6">
    <source>
        <dbReference type="SAM" id="MobiDB-lite"/>
    </source>
</evidence>
<keyword evidence="7" id="KW-0812">Transmembrane</keyword>
<dbReference type="InterPro" id="IPR047589">
    <property type="entry name" value="DUF11_rpt"/>
</dbReference>
<dbReference type="InterPro" id="IPR057687">
    <property type="entry name" value="DUF7927"/>
</dbReference>
<name>A0A7Y9S8E1_9MICC</name>
<evidence type="ECO:0000256" key="1">
    <source>
        <dbReference type="ARBA" id="ARBA00004168"/>
    </source>
</evidence>
<dbReference type="EMBL" id="JACBYQ010000002">
    <property type="protein sequence ID" value="NYE96365.1"/>
    <property type="molecule type" value="Genomic_DNA"/>
</dbReference>
<proteinExistence type="predicted"/>
<evidence type="ECO:0000313" key="11">
    <source>
        <dbReference type="EMBL" id="NYE96365.1"/>
    </source>
</evidence>
<evidence type="ECO:0000259" key="9">
    <source>
        <dbReference type="Pfam" id="PF17961"/>
    </source>
</evidence>
<evidence type="ECO:0000256" key="4">
    <source>
        <dbReference type="ARBA" id="ARBA00022729"/>
    </source>
</evidence>
<evidence type="ECO:0000256" key="8">
    <source>
        <dbReference type="SAM" id="SignalP"/>
    </source>
</evidence>
<dbReference type="SUPFAM" id="SSF49401">
    <property type="entry name" value="Bacterial adhesins"/>
    <property type="match status" value="1"/>
</dbReference>
<dbReference type="Proteomes" id="UP000521748">
    <property type="component" value="Unassembled WGS sequence"/>
</dbReference>
<accession>A0A7Y9S8E1</accession>
<evidence type="ECO:0000256" key="7">
    <source>
        <dbReference type="SAM" id="Phobius"/>
    </source>
</evidence>
<feature type="chain" id="PRO_5030896937" evidence="8">
    <location>
        <begin position="27"/>
        <end position="602"/>
    </location>
</feature>
<keyword evidence="3" id="KW-0964">Secreted</keyword>
<keyword evidence="12" id="KW-1185">Reference proteome</keyword>
<comment type="caution">
    <text evidence="11">The sequence shown here is derived from an EMBL/GenBank/DDBJ whole genome shotgun (WGS) entry which is preliminary data.</text>
</comment>
<dbReference type="Gene3D" id="2.60.40.740">
    <property type="match status" value="1"/>
</dbReference>
<evidence type="ECO:0000256" key="2">
    <source>
        <dbReference type="ARBA" id="ARBA00022512"/>
    </source>
</evidence>
<reference evidence="11 12" key="1">
    <citation type="submission" date="2020-07" db="EMBL/GenBank/DDBJ databases">
        <title>Sequencing the genomes of 1000 actinobacteria strains.</title>
        <authorList>
            <person name="Klenk H.-P."/>
        </authorList>
    </citation>
    <scope>NUCLEOTIDE SEQUENCE [LARGE SCALE GENOMIC DNA]</scope>
    <source>
        <strain evidence="11 12">DSM 102047</strain>
    </source>
</reference>
<dbReference type="Pfam" id="PF25549">
    <property type="entry name" value="DUF7927"/>
    <property type="match status" value="1"/>
</dbReference>
<evidence type="ECO:0000259" key="10">
    <source>
        <dbReference type="Pfam" id="PF25549"/>
    </source>
</evidence>
<evidence type="ECO:0000256" key="5">
    <source>
        <dbReference type="ARBA" id="ARBA00023088"/>
    </source>
</evidence>
<dbReference type="Pfam" id="PF17961">
    <property type="entry name" value="Big_8"/>
    <property type="match status" value="1"/>
</dbReference>
<evidence type="ECO:0000313" key="12">
    <source>
        <dbReference type="Proteomes" id="UP000521748"/>
    </source>
</evidence>
<dbReference type="InterPro" id="IPR008966">
    <property type="entry name" value="Adhesion_dom_sf"/>
</dbReference>
<feature type="transmembrane region" description="Helical" evidence="7">
    <location>
        <begin position="573"/>
        <end position="594"/>
    </location>
</feature>
<keyword evidence="7" id="KW-0472">Membrane</keyword>
<feature type="compositionally biased region" description="Polar residues" evidence="6">
    <location>
        <begin position="515"/>
        <end position="524"/>
    </location>
</feature>
<feature type="signal peptide" evidence="8">
    <location>
        <begin position="1"/>
        <end position="26"/>
    </location>
</feature>
<gene>
    <name evidence="11" type="ORF">FHU41_002615</name>
</gene>
<evidence type="ECO:0000256" key="3">
    <source>
        <dbReference type="ARBA" id="ARBA00022525"/>
    </source>
</evidence>
<protein>
    <submittedName>
        <fullName evidence="11">Fimbrial isopeptide formation D2 family protein</fullName>
    </submittedName>
</protein>
<feature type="region of interest" description="Disordered" evidence="6">
    <location>
        <begin position="498"/>
        <end position="544"/>
    </location>
</feature>
<keyword evidence="5" id="KW-0572">Peptidoglycan-anchor</keyword>